<name>A0AA44WC39_VERDA</name>
<evidence type="ECO:0000313" key="2">
    <source>
        <dbReference type="EMBL" id="PNH28871.1"/>
    </source>
</evidence>
<dbReference type="AlphaFoldDB" id="A0AA44WC39"/>
<feature type="region of interest" description="Disordered" evidence="1">
    <location>
        <begin position="533"/>
        <end position="595"/>
    </location>
</feature>
<comment type="caution">
    <text evidence="2">The sequence shown here is derived from an EMBL/GenBank/DDBJ whole genome shotgun (WGS) entry which is preliminary data.</text>
</comment>
<evidence type="ECO:0000313" key="3">
    <source>
        <dbReference type="Proteomes" id="UP000236305"/>
    </source>
</evidence>
<feature type="region of interest" description="Disordered" evidence="1">
    <location>
        <begin position="112"/>
        <end position="138"/>
    </location>
</feature>
<feature type="compositionally biased region" description="Acidic residues" evidence="1">
    <location>
        <begin position="545"/>
        <end position="578"/>
    </location>
</feature>
<feature type="compositionally biased region" description="Low complexity" evidence="1">
    <location>
        <begin position="285"/>
        <end position="299"/>
    </location>
</feature>
<feature type="region of interest" description="Disordered" evidence="1">
    <location>
        <begin position="434"/>
        <end position="487"/>
    </location>
</feature>
<feature type="compositionally biased region" description="Low complexity" evidence="1">
    <location>
        <begin position="13"/>
        <end position="25"/>
    </location>
</feature>
<sequence>MATQTLHAHARQGSNTSSTMSMGMSYPPAPGSPTLTNPDMILPDYGGGSPDRSESPLMMWKNAHASDANYQSSSLNHFGSGPITPTTPTTPIIYGNGTMLSDIGEVTEVESTVGKPSWPVAPRRHVTQPDSTKDTMLQPSPSVALDAMKRRAKVQQLRRASIDSTSTVTTQGNNGHFADFDDDVSVDDSNFQGDDEESVAESHIDDTTARQAKFMPLPPGQGLGMNNENRHSTVSISQKAEEILANAKKRLTTMEGNLSRARTSLDTVSTPPHSSVGSGTPSPPIARSASAATSPRSAPGHFRMRSEAETNSDNAGDYTKRSASALGAAGGYRQPLPGSQSMGDLGRPYVRSKISQQPMLSTGLEPLGEENDPQMQSKRDSAVLDAFLSPTFGPHTQLQPDKGLTRSASVMQMRDIKDQVSDLKGKISSLREQARADSLKRRSLQSLRTPSPFTHAGTDQWYAGTIKPKRSDASLTPLGRNPWNGEMESVDGERMVQAETQAALEYAIAPTPALDEQDDVESVISDYVAAQEALRAEDRLQTDSDGQEEYEDDVDDMQTEDGFEDAEEGTFGDWDSESGESLYHDAPQTAVSHEDREDAFDYEHFFLHSAMGSFSQKRMKRRGSSSSFSSEDSVETTRGPSTSNADQVEATLRRRGSGDTMSTMDSFATATEGQSSRKNSDGEDEPQFAVARTTDVRIESPLTATRASFGPGISEDSSFSVQTSSGPMRQRASSVIYSRPLNRPAASRSRPSISSLDSPATQRSFPLVNRRTCNGVPTPQVSPQGSPDPALKSVSESLMNDTASICGKDGEAGDNAAIQQLAKEDQILVERLVASLGKCVLGLSESGRASTESRMYRRRIDAARKLLEGLESI</sequence>
<feature type="region of interest" description="Disordered" evidence="1">
    <location>
        <begin position="614"/>
        <end position="687"/>
    </location>
</feature>
<feature type="region of interest" description="Disordered" evidence="1">
    <location>
        <begin position="704"/>
        <end position="763"/>
    </location>
</feature>
<feature type="compositionally biased region" description="Polar residues" evidence="1">
    <location>
        <begin position="659"/>
        <end position="677"/>
    </location>
</feature>
<feature type="region of interest" description="Disordered" evidence="1">
    <location>
        <begin position="1"/>
        <end position="34"/>
    </location>
</feature>
<feature type="region of interest" description="Disordered" evidence="1">
    <location>
        <begin position="163"/>
        <end position="183"/>
    </location>
</feature>
<feature type="region of interest" description="Disordered" evidence="1">
    <location>
        <begin position="256"/>
        <end position="379"/>
    </location>
</feature>
<organism evidence="2 3">
    <name type="scientific">Verticillium dahliae</name>
    <name type="common">Verticillium wilt</name>
    <dbReference type="NCBI Taxonomy" id="27337"/>
    <lineage>
        <taxon>Eukaryota</taxon>
        <taxon>Fungi</taxon>
        <taxon>Dikarya</taxon>
        <taxon>Ascomycota</taxon>
        <taxon>Pezizomycotina</taxon>
        <taxon>Sordariomycetes</taxon>
        <taxon>Hypocreomycetidae</taxon>
        <taxon>Glomerellales</taxon>
        <taxon>Plectosphaerellaceae</taxon>
        <taxon>Verticillium</taxon>
    </lineage>
</organism>
<gene>
    <name evidence="2" type="ORF">BJF96_g7793</name>
</gene>
<proteinExistence type="predicted"/>
<dbReference type="EMBL" id="MPSH01000030">
    <property type="protein sequence ID" value="PNH28871.1"/>
    <property type="molecule type" value="Genomic_DNA"/>
</dbReference>
<protein>
    <submittedName>
        <fullName evidence="2">Uncharacterized protein</fullName>
    </submittedName>
</protein>
<feature type="compositionally biased region" description="Polar residues" evidence="1">
    <location>
        <begin position="128"/>
        <end position="138"/>
    </location>
</feature>
<feature type="compositionally biased region" description="Polar residues" evidence="1">
    <location>
        <begin position="636"/>
        <end position="646"/>
    </location>
</feature>
<feature type="compositionally biased region" description="Polar residues" evidence="1">
    <location>
        <begin position="256"/>
        <end position="279"/>
    </location>
</feature>
<dbReference type="Proteomes" id="UP000236305">
    <property type="component" value="Unassembled WGS sequence"/>
</dbReference>
<feature type="compositionally biased region" description="Low complexity" evidence="1">
    <location>
        <begin position="738"/>
        <end position="760"/>
    </location>
</feature>
<evidence type="ECO:0000256" key="1">
    <source>
        <dbReference type="SAM" id="MobiDB-lite"/>
    </source>
</evidence>
<feature type="compositionally biased region" description="Polar residues" evidence="1">
    <location>
        <begin position="163"/>
        <end position="174"/>
    </location>
</feature>
<feature type="compositionally biased region" description="Polar residues" evidence="1">
    <location>
        <begin position="715"/>
        <end position="736"/>
    </location>
</feature>
<accession>A0AA44WC39</accession>
<reference evidence="2 3" key="1">
    <citation type="submission" date="2017-12" db="EMBL/GenBank/DDBJ databases">
        <title>Comparative genomics yields insights into virulence evolution of Verticillium dahliae.</title>
        <authorList>
            <person name="Fan R."/>
            <person name="Armitage A.D."/>
            <person name="Cascant-Lopez E."/>
            <person name="Sobczyk M."/>
            <person name="Cockerton H.M."/>
            <person name="Harrison R.J."/>
        </authorList>
    </citation>
    <scope>NUCLEOTIDE SEQUENCE [LARGE SCALE GENOMIC DNA]</scope>
    <source>
        <strain evidence="2 3">12008</strain>
    </source>
</reference>